<reference evidence="2" key="1">
    <citation type="submission" date="2013-08" db="EMBL/GenBank/DDBJ databases">
        <authorList>
            <person name="Mendez C."/>
            <person name="Richter M."/>
            <person name="Ferrer M."/>
            <person name="Sanchez J."/>
        </authorList>
    </citation>
    <scope>NUCLEOTIDE SEQUENCE</scope>
</reference>
<dbReference type="Gene3D" id="3.10.450.50">
    <property type="match status" value="1"/>
</dbReference>
<feature type="domain" description="DUF4440" evidence="1">
    <location>
        <begin position="11"/>
        <end position="112"/>
    </location>
</feature>
<dbReference type="SUPFAM" id="SSF54427">
    <property type="entry name" value="NTF2-like"/>
    <property type="match status" value="1"/>
</dbReference>
<dbReference type="Pfam" id="PF14534">
    <property type="entry name" value="DUF4440"/>
    <property type="match status" value="1"/>
</dbReference>
<organism evidence="2">
    <name type="scientific">mine drainage metagenome</name>
    <dbReference type="NCBI Taxonomy" id="410659"/>
    <lineage>
        <taxon>unclassified sequences</taxon>
        <taxon>metagenomes</taxon>
        <taxon>ecological metagenomes</taxon>
    </lineage>
</organism>
<reference evidence="2" key="2">
    <citation type="journal article" date="2014" name="ISME J.">
        <title>Microbial stratification in low pH oxic and suboxic macroscopic growths along an acid mine drainage.</title>
        <authorList>
            <person name="Mendez-Garcia C."/>
            <person name="Mesa V."/>
            <person name="Sprenger R.R."/>
            <person name="Richter M."/>
            <person name="Diez M.S."/>
            <person name="Solano J."/>
            <person name="Bargiela R."/>
            <person name="Golyshina O.V."/>
            <person name="Manteca A."/>
            <person name="Ramos J.L."/>
            <person name="Gallego J.R."/>
            <person name="Llorente I."/>
            <person name="Martins Dos Santos V.A."/>
            <person name="Jensen O.N."/>
            <person name="Pelaez A.I."/>
            <person name="Sanchez J."/>
            <person name="Ferrer M."/>
        </authorList>
    </citation>
    <scope>NUCLEOTIDE SEQUENCE</scope>
</reference>
<protein>
    <submittedName>
        <fullName evidence="2">Ribonuclease H</fullName>
    </submittedName>
</protein>
<accession>T1CRV2</accession>
<dbReference type="AlphaFoldDB" id="T1CRV2"/>
<proteinExistence type="predicted"/>
<evidence type="ECO:0000259" key="1">
    <source>
        <dbReference type="Pfam" id="PF14534"/>
    </source>
</evidence>
<dbReference type="InterPro" id="IPR027843">
    <property type="entry name" value="DUF4440"/>
</dbReference>
<name>T1CRV2_9ZZZZ</name>
<sequence>MNTHAAIEATLHAAEAALLDAQQRGDVDAIAVLLASDFEEIGSSGRRYDRDSMLAALGTARLDAAEITDFSLRLLVADLALVNFRTRVRRGDIVLHSLRSSLWRREHDAWRIAFHQGTPCAG</sequence>
<gene>
    <name evidence="2" type="ORF">B1B_04132</name>
</gene>
<evidence type="ECO:0000313" key="2">
    <source>
        <dbReference type="EMBL" id="EQD72015.1"/>
    </source>
</evidence>
<comment type="caution">
    <text evidence="2">The sequence shown here is derived from an EMBL/GenBank/DDBJ whole genome shotgun (WGS) entry which is preliminary data.</text>
</comment>
<dbReference type="InterPro" id="IPR032710">
    <property type="entry name" value="NTF2-like_dom_sf"/>
</dbReference>
<dbReference type="EMBL" id="AUZY01002591">
    <property type="protein sequence ID" value="EQD72015.1"/>
    <property type="molecule type" value="Genomic_DNA"/>
</dbReference>